<dbReference type="InterPro" id="IPR036249">
    <property type="entry name" value="Thioredoxin-like_sf"/>
</dbReference>
<dbReference type="EMBL" id="KX364409">
    <property type="protein sequence ID" value="AOZ60639.1"/>
    <property type="molecule type" value="Genomic_DNA"/>
</dbReference>
<organism evidence="2">
    <name type="scientific">Aeromonas salmonicida subsp. salmonicida</name>
    <dbReference type="NCBI Taxonomy" id="29491"/>
    <lineage>
        <taxon>Bacteria</taxon>
        <taxon>Pseudomonadati</taxon>
        <taxon>Pseudomonadota</taxon>
        <taxon>Gammaproteobacteria</taxon>
        <taxon>Aeromonadales</taxon>
        <taxon>Aeromonadaceae</taxon>
        <taxon>Aeromonas</taxon>
    </lineage>
</organism>
<dbReference type="SUPFAM" id="SSF52833">
    <property type="entry name" value="Thioredoxin-like"/>
    <property type="match status" value="1"/>
</dbReference>
<evidence type="ECO:0000256" key="1">
    <source>
        <dbReference type="SAM" id="SignalP"/>
    </source>
</evidence>
<evidence type="ECO:0000313" key="2">
    <source>
        <dbReference type="EMBL" id="AOZ60639.1"/>
    </source>
</evidence>
<proteinExistence type="predicted"/>
<reference evidence="2" key="1">
    <citation type="journal article" date="2016" name="Sci. Rep.">
        <title>Diversity of antibiotic-resistance genes in Canadian isolates of Aeromonas salmonicida subsp. salmonicida: dominance of pSN254b and discovery of pAsa8.</title>
        <authorList>
            <person name="Trudel M.V."/>
            <person name="Vincent A.T."/>
            <person name="Attere S.A."/>
            <person name="Labbe M."/>
            <person name="Derome N."/>
            <person name="Culley A.I."/>
            <person name="Charette S.J."/>
        </authorList>
    </citation>
    <scope>NUCLEOTIDE SEQUENCE</scope>
    <source>
        <strain evidence="2">M16474-11</strain>
        <plasmid evidence="2">pAsa8</plasmid>
    </source>
</reference>
<feature type="signal peptide" evidence="1">
    <location>
        <begin position="1"/>
        <end position="18"/>
    </location>
</feature>
<keyword evidence="1" id="KW-0732">Signal</keyword>
<dbReference type="AlphaFoldDB" id="A0A1I9S247"/>
<dbReference type="Pfam" id="PF13728">
    <property type="entry name" value="TraF"/>
    <property type="match status" value="1"/>
</dbReference>
<feature type="chain" id="PRO_5009605627" evidence="1">
    <location>
        <begin position="19"/>
        <end position="130"/>
    </location>
</feature>
<dbReference type="InterPro" id="IPR039555">
    <property type="entry name" value="TraF/TrbB"/>
</dbReference>
<dbReference type="RefSeq" id="WP_084218260.1">
    <property type="nucleotide sequence ID" value="NZ_KX364409.1"/>
</dbReference>
<accession>A0A1I9S247</accession>
<name>A0A1I9S247_AERSS</name>
<sequence length="130" mass="14659">MRVALLFLLATFPFVANASADSGRYWGIFVFESTCTACVAIANQVHDFSERTGIEVQAVSRDGKPLITWNSNWTPDRNGTLWRLGVRPEDPTPQVFIMDTTDKKIHRISFGYSDIENLVNQFESIRSSAK</sequence>
<keyword evidence="2" id="KW-0614">Plasmid</keyword>
<geneLocation type="plasmid" evidence="2">
    <name>pAsa8</name>
</geneLocation>
<protein>
    <submittedName>
        <fullName evidence="2">Putative truncated conjugal transfer protein TraF</fullName>
    </submittedName>
</protein>